<proteinExistence type="inferred from homology"/>
<evidence type="ECO:0000256" key="6">
    <source>
        <dbReference type="ARBA" id="ARBA00037986"/>
    </source>
</evidence>
<accession>A0ABP7HZW0</accession>
<dbReference type="EMBL" id="BAAAZR010000004">
    <property type="protein sequence ID" value="GAA3805790.1"/>
    <property type="molecule type" value="Genomic_DNA"/>
</dbReference>
<evidence type="ECO:0000313" key="8">
    <source>
        <dbReference type="Proteomes" id="UP001500888"/>
    </source>
</evidence>
<reference evidence="8" key="1">
    <citation type="journal article" date="2019" name="Int. J. Syst. Evol. Microbiol.">
        <title>The Global Catalogue of Microorganisms (GCM) 10K type strain sequencing project: providing services to taxonomists for standard genome sequencing and annotation.</title>
        <authorList>
            <consortium name="The Broad Institute Genomics Platform"/>
            <consortium name="The Broad Institute Genome Sequencing Center for Infectious Disease"/>
            <person name="Wu L."/>
            <person name="Ma J."/>
        </authorList>
    </citation>
    <scope>NUCLEOTIDE SEQUENCE [LARGE SCALE GENOMIC DNA]</scope>
    <source>
        <strain evidence="8">JCM 16908</strain>
    </source>
</reference>
<comment type="similarity">
    <text evidence="6">Belongs to the glycosyl hydrolase 74 family.</text>
</comment>
<evidence type="ECO:0000256" key="4">
    <source>
        <dbReference type="ARBA" id="ARBA00023295"/>
    </source>
</evidence>
<evidence type="ECO:0000256" key="1">
    <source>
        <dbReference type="ARBA" id="ARBA00022729"/>
    </source>
</evidence>
<dbReference type="PANTHER" id="PTHR43739:SF2">
    <property type="entry name" value="OLIGOXYLOGLUCAN-REDUCING END-SPECIFIC XYLOGLUCANASE-RELATED"/>
    <property type="match status" value="1"/>
</dbReference>
<evidence type="ECO:0000256" key="2">
    <source>
        <dbReference type="ARBA" id="ARBA00022801"/>
    </source>
</evidence>
<dbReference type="PANTHER" id="PTHR43739">
    <property type="entry name" value="XYLOGLUCANASE (EUROFUNG)"/>
    <property type="match status" value="1"/>
</dbReference>
<evidence type="ECO:0000256" key="5">
    <source>
        <dbReference type="ARBA" id="ARBA00023326"/>
    </source>
</evidence>
<keyword evidence="1" id="KW-0732">Signal</keyword>
<keyword evidence="3" id="KW-0119">Carbohydrate metabolism</keyword>
<dbReference type="Gene3D" id="2.130.10.10">
    <property type="entry name" value="YVTN repeat-like/Quinoprotein amine dehydrogenase"/>
    <property type="match status" value="1"/>
</dbReference>
<keyword evidence="5" id="KW-0624">Polysaccharide degradation</keyword>
<dbReference type="Proteomes" id="UP001500888">
    <property type="component" value="Unassembled WGS sequence"/>
</dbReference>
<keyword evidence="2" id="KW-0378">Hydrolase</keyword>
<keyword evidence="8" id="KW-1185">Reference proteome</keyword>
<dbReference type="RefSeq" id="WP_344938570.1">
    <property type="nucleotide sequence ID" value="NZ_BAAAZR010000004.1"/>
</dbReference>
<evidence type="ECO:0000256" key="3">
    <source>
        <dbReference type="ARBA" id="ARBA00023277"/>
    </source>
</evidence>
<keyword evidence="4" id="KW-0326">Glycosidase</keyword>
<organism evidence="7 8">
    <name type="scientific">Sphaerisporangium flaviroseum</name>
    <dbReference type="NCBI Taxonomy" id="509199"/>
    <lineage>
        <taxon>Bacteria</taxon>
        <taxon>Bacillati</taxon>
        <taxon>Actinomycetota</taxon>
        <taxon>Actinomycetes</taxon>
        <taxon>Streptosporangiales</taxon>
        <taxon>Streptosporangiaceae</taxon>
        <taxon>Sphaerisporangium</taxon>
    </lineage>
</organism>
<evidence type="ECO:0000313" key="7">
    <source>
        <dbReference type="EMBL" id="GAA3805790.1"/>
    </source>
</evidence>
<comment type="caution">
    <text evidence="7">The sequence shown here is derived from an EMBL/GenBank/DDBJ whole genome shotgun (WGS) entry which is preliminary data.</text>
</comment>
<dbReference type="InterPro" id="IPR015943">
    <property type="entry name" value="WD40/YVTN_repeat-like_dom_sf"/>
</dbReference>
<dbReference type="InterPro" id="IPR052025">
    <property type="entry name" value="Xyloglucanase_GH74"/>
</dbReference>
<gene>
    <name evidence="7" type="ORF">GCM10022226_27370</name>
</gene>
<dbReference type="SUPFAM" id="SSF110296">
    <property type="entry name" value="Oligoxyloglucan reducing end-specific cellobiohydrolase"/>
    <property type="match status" value="1"/>
</dbReference>
<name>A0ABP7HZW0_9ACTN</name>
<sequence length="67" mass="7463">MSTTCRRTSRRPDDAGASWVRVNDDRHQFGGAPETLTGDPAVYGRVYFSGYGRGVLYGDRSITRPPR</sequence>
<protein>
    <submittedName>
        <fullName evidence="7">Uncharacterized protein</fullName>
    </submittedName>
</protein>